<protein>
    <submittedName>
        <fullName evidence="1">Uncharacterized protein</fullName>
    </submittedName>
</protein>
<evidence type="ECO:0000313" key="1">
    <source>
        <dbReference type="EMBL" id="QDU25599.1"/>
    </source>
</evidence>
<organism evidence="1 2">
    <name type="scientific">Anatilimnocola aggregata</name>
    <dbReference type="NCBI Taxonomy" id="2528021"/>
    <lineage>
        <taxon>Bacteria</taxon>
        <taxon>Pseudomonadati</taxon>
        <taxon>Planctomycetota</taxon>
        <taxon>Planctomycetia</taxon>
        <taxon>Pirellulales</taxon>
        <taxon>Pirellulaceae</taxon>
        <taxon>Anatilimnocola</taxon>
    </lineage>
</organism>
<name>A0A517Y5S8_9BACT</name>
<accession>A0A517Y5S8</accession>
<dbReference type="AlphaFoldDB" id="A0A517Y5S8"/>
<evidence type="ECO:0000313" key="2">
    <source>
        <dbReference type="Proteomes" id="UP000315017"/>
    </source>
</evidence>
<dbReference type="Proteomes" id="UP000315017">
    <property type="component" value="Chromosome"/>
</dbReference>
<dbReference type="RefSeq" id="WP_145084806.1">
    <property type="nucleotide sequence ID" value="NZ_CP036274.1"/>
</dbReference>
<gene>
    <name evidence="1" type="ORF">ETAA8_06690</name>
</gene>
<sequence length="81" mass="8940">MRKTKSVEIPQREIKPDVMYPLPSAMDTLGIGRAGMRSMRRAGLEVKYIAGRGFVMGSELIRVITTTGKETKNSQLKVVAS</sequence>
<dbReference type="EMBL" id="CP036274">
    <property type="protein sequence ID" value="QDU25599.1"/>
    <property type="molecule type" value="Genomic_DNA"/>
</dbReference>
<reference evidence="1 2" key="1">
    <citation type="submission" date="2019-02" db="EMBL/GenBank/DDBJ databases">
        <title>Deep-cultivation of Planctomycetes and their phenomic and genomic characterization uncovers novel biology.</title>
        <authorList>
            <person name="Wiegand S."/>
            <person name="Jogler M."/>
            <person name="Boedeker C."/>
            <person name="Pinto D."/>
            <person name="Vollmers J."/>
            <person name="Rivas-Marin E."/>
            <person name="Kohn T."/>
            <person name="Peeters S.H."/>
            <person name="Heuer A."/>
            <person name="Rast P."/>
            <person name="Oberbeckmann S."/>
            <person name="Bunk B."/>
            <person name="Jeske O."/>
            <person name="Meyerdierks A."/>
            <person name="Storesund J.E."/>
            <person name="Kallscheuer N."/>
            <person name="Luecker S."/>
            <person name="Lage O.M."/>
            <person name="Pohl T."/>
            <person name="Merkel B.J."/>
            <person name="Hornburger P."/>
            <person name="Mueller R.-W."/>
            <person name="Bruemmer F."/>
            <person name="Labrenz M."/>
            <person name="Spormann A.M."/>
            <person name="Op den Camp H."/>
            <person name="Overmann J."/>
            <person name="Amann R."/>
            <person name="Jetten M.S.M."/>
            <person name="Mascher T."/>
            <person name="Medema M.H."/>
            <person name="Devos D.P."/>
            <person name="Kaster A.-K."/>
            <person name="Ovreas L."/>
            <person name="Rohde M."/>
            <person name="Galperin M.Y."/>
            <person name="Jogler C."/>
        </authorList>
    </citation>
    <scope>NUCLEOTIDE SEQUENCE [LARGE SCALE GENOMIC DNA]</scope>
    <source>
        <strain evidence="1 2">ETA_A8</strain>
    </source>
</reference>
<proteinExistence type="predicted"/>
<keyword evidence="2" id="KW-1185">Reference proteome</keyword>
<dbReference type="KEGG" id="aagg:ETAA8_06690"/>